<evidence type="ECO:0000256" key="1">
    <source>
        <dbReference type="ARBA" id="ARBA00004651"/>
    </source>
</evidence>
<keyword evidence="6 7" id="KW-0472">Membrane</keyword>
<keyword evidence="5 7" id="KW-1133">Transmembrane helix</keyword>
<comment type="caution">
    <text evidence="9">The sequence shown here is derived from an EMBL/GenBank/DDBJ whole genome shotgun (WGS) entry which is preliminary data.</text>
</comment>
<dbReference type="Pfam" id="PF00528">
    <property type="entry name" value="BPD_transp_1"/>
    <property type="match status" value="1"/>
</dbReference>
<proteinExistence type="inferred from homology"/>
<evidence type="ECO:0000256" key="3">
    <source>
        <dbReference type="ARBA" id="ARBA00022475"/>
    </source>
</evidence>
<feature type="transmembrane region" description="Helical" evidence="7">
    <location>
        <begin position="55"/>
        <end position="81"/>
    </location>
</feature>
<evidence type="ECO:0000256" key="4">
    <source>
        <dbReference type="ARBA" id="ARBA00022692"/>
    </source>
</evidence>
<keyword evidence="4 7" id="KW-0812">Transmembrane</keyword>
<organism evidence="9 10">
    <name type="scientific">Amycolatopsis suaedae</name>
    <dbReference type="NCBI Taxonomy" id="2510978"/>
    <lineage>
        <taxon>Bacteria</taxon>
        <taxon>Bacillati</taxon>
        <taxon>Actinomycetota</taxon>
        <taxon>Actinomycetes</taxon>
        <taxon>Pseudonocardiales</taxon>
        <taxon>Pseudonocardiaceae</taxon>
        <taxon>Amycolatopsis</taxon>
    </lineage>
</organism>
<dbReference type="InterPro" id="IPR035906">
    <property type="entry name" value="MetI-like_sf"/>
</dbReference>
<comment type="subcellular location">
    <subcellularLocation>
        <location evidence="1 7">Cell membrane</location>
        <topology evidence="1 7">Multi-pass membrane protein</topology>
    </subcellularLocation>
</comment>
<feature type="transmembrane region" description="Helical" evidence="7">
    <location>
        <begin position="216"/>
        <end position="233"/>
    </location>
</feature>
<dbReference type="PANTHER" id="PTHR30151">
    <property type="entry name" value="ALKANE SULFONATE ABC TRANSPORTER-RELATED, MEMBRANE SUBUNIT"/>
    <property type="match status" value="1"/>
</dbReference>
<name>A0A4Q7JDR3_9PSEU</name>
<feature type="transmembrane region" description="Helical" evidence="7">
    <location>
        <begin position="93"/>
        <end position="113"/>
    </location>
</feature>
<dbReference type="SUPFAM" id="SSF161098">
    <property type="entry name" value="MetI-like"/>
    <property type="match status" value="1"/>
</dbReference>
<evidence type="ECO:0000313" key="9">
    <source>
        <dbReference type="EMBL" id="RZQ65338.1"/>
    </source>
</evidence>
<comment type="similarity">
    <text evidence="7">Belongs to the binding-protein-dependent transport system permease family.</text>
</comment>
<dbReference type="PROSITE" id="PS50928">
    <property type="entry name" value="ABC_TM1"/>
    <property type="match status" value="1"/>
</dbReference>
<dbReference type="Gene3D" id="1.10.3720.10">
    <property type="entry name" value="MetI-like"/>
    <property type="match status" value="1"/>
</dbReference>
<dbReference type="Proteomes" id="UP000292003">
    <property type="component" value="Unassembled WGS sequence"/>
</dbReference>
<evidence type="ECO:0000256" key="7">
    <source>
        <dbReference type="RuleBase" id="RU363032"/>
    </source>
</evidence>
<protein>
    <submittedName>
        <fullName evidence="9">ABC transporter permease</fullName>
    </submittedName>
</protein>
<dbReference type="AlphaFoldDB" id="A0A4Q7JDR3"/>
<evidence type="ECO:0000259" key="8">
    <source>
        <dbReference type="PROSITE" id="PS50928"/>
    </source>
</evidence>
<dbReference type="GO" id="GO:0055085">
    <property type="term" value="P:transmembrane transport"/>
    <property type="evidence" value="ECO:0007669"/>
    <property type="project" value="InterPro"/>
</dbReference>
<gene>
    <name evidence="9" type="ORF">EWH70_05520</name>
</gene>
<keyword evidence="2 7" id="KW-0813">Transport</keyword>
<evidence type="ECO:0000256" key="6">
    <source>
        <dbReference type="ARBA" id="ARBA00023136"/>
    </source>
</evidence>
<feature type="domain" description="ABC transmembrane type-1" evidence="8">
    <location>
        <begin position="55"/>
        <end position="237"/>
    </location>
</feature>
<accession>A0A4Q7JDR3</accession>
<dbReference type="OrthoDB" id="5458199at2"/>
<sequence length="257" mass="27164">MKILLRNLIGLAVFLLIWEAAARTGLVPAQFLPPPSIVLVRMVELLGDQAFLRDVIASVLAWAIALLISVAVAVPAGLLLGSVPAIRVATRSIVEFLRPIPSVALIPLVLLVIGGGPEAKITLAVYAAVWPILYNTIYALDEIDPLLLETARAYGTSRVRQLTSVALPHAAPFVYTGIRLSATIALILVVSTEYLAGASRGIGNFILEASSGGGRIDLVLAGTVVAGIIGFVINDGMERLGNRWFRWNAATSGAVRA</sequence>
<dbReference type="GO" id="GO:0005886">
    <property type="term" value="C:plasma membrane"/>
    <property type="evidence" value="ECO:0007669"/>
    <property type="project" value="UniProtKB-SubCell"/>
</dbReference>
<dbReference type="CDD" id="cd06261">
    <property type="entry name" value="TM_PBP2"/>
    <property type="match status" value="1"/>
</dbReference>
<dbReference type="PANTHER" id="PTHR30151:SF0">
    <property type="entry name" value="ABC TRANSPORTER PERMEASE PROTEIN MJ0413-RELATED"/>
    <property type="match status" value="1"/>
</dbReference>
<dbReference type="RefSeq" id="WP_130474124.1">
    <property type="nucleotide sequence ID" value="NZ_SFCC01000002.1"/>
</dbReference>
<feature type="transmembrane region" description="Helical" evidence="7">
    <location>
        <begin position="173"/>
        <end position="196"/>
    </location>
</feature>
<evidence type="ECO:0000256" key="5">
    <source>
        <dbReference type="ARBA" id="ARBA00022989"/>
    </source>
</evidence>
<keyword evidence="3" id="KW-1003">Cell membrane</keyword>
<evidence type="ECO:0000256" key="2">
    <source>
        <dbReference type="ARBA" id="ARBA00022448"/>
    </source>
</evidence>
<dbReference type="InterPro" id="IPR000515">
    <property type="entry name" value="MetI-like"/>
</dbReference>
<keyword evidence="10" id="KW-1185">Reference proteome</keyword>
<evidence type="ECO:0000313" key="10">
    <source>
        <dbReference type="Proteomes" id="UP000292003"/>
    </source>
</evidence>
<dbReference type="EMBL" id="SFCC01000002">
    <property type="protein sequence ID" value="RZQ65338.1"/>
    <property type="molecule type" value="Genomic_DNA"/>
</dbReference>
<reference evidence="9 10" key="1">
    <citation type="submission" date="2019-02" db="EMBL/GenBank/DDBJ databases">
        <title>Draft genome sequence of Amycolatopsis sp. 8-3EHSu isolated from roots of Suaeda maritima.</title>
        <authorList>
            <person name="Duangmal K."/>
            <person name="Chantavorakit T."/>
        </authorList>
    </citation>
    <scope>NUCLEOTIDE SEQUENCE [LARGE SCALE GENOMIC DNA]</scope>
    <source>
        <strain evidence="9 10">8-3EHSu</strain>
    </source>
</reference>